<evidence type="ECO:0000313" key="4">
    <source>
        <dbReference type="Proteomes" id="UP000298324"/>
    </source>
</evidence>
<feature type="chain" id="PRO_5021205623" description="Hemoglobin and hemoglobin-haptoglobin-binding protein 3" evidence="2">
    <location>
        <begin position="25"/>
        <end position="224"/>
    </location>
</feature>
<dbReference type="EMBL" id="QFGA01000001">
    <property type="protein sequence ID" value="TEB07335.1"/>
    <property type="molecule type" value="Genomic_DNA"/>
</dbReference>
<feature type="region of interest" description="Disordered" evidence="1">
    <location>
        <begin position="152"/>
        <end position="224"/>
    </location>
</feature>
<organism evidence="3 4">
    <name type="scientific">Pelotomaculum schinkii</name>
    <dbReference type="NCBI Taxonomy" id="78350"/>
    <lineage>
        <taxon>Bacteria</taxon>
        <taxon>Bacillati</taxon>
        <taxon>Bacillota</taxon>
        <taxon>Clostridia</taxon>
        <taxon>Eubacteriales</taxon>
        <taxon>Desulfotomaculaceae</taxon>
        <taxon>Pelotomaculum</taxon>
    </lineage>
</organism>
<feature type="signal peptide" evidence="2">
    <location>
        <begin position="1"/>
        <end position="24"/>
    </location>
</feature>
<proteinExistence type="predicted"/>
<accession>A0A4Y7RE89</accession>
<evidence type="ECO:0008006" key="5">
    <source>
        <dbReference type="Google" id="ProtNLM"/>
    </source>
</evidence>
<comment type="caution">
    <text evidence="3">The sequence shown here is derived from an EMBL/GenBank/DDBJ whole genome shotgun (WGS) entry which is preliminary data.</text>
</comment>
<dbReference type="Proteomes" id="UP000298324">
    <property type="component" value="Unassembled WGS sequence"/>
</dbReference>
<feature type="compositionally biased region" description="Basic and acidic residues" evidence="1">
    <location>
        <begin position="214"/>
        <end position="224"/>
    </location>
</feature>
<evidence type="ECO:0000256" key="2">
    <source>
        <dbReference type="SAM" id="SignalP"/>
    </source>
</evidence>
<name>A0A4Y7RE89_9FIRM</name>
<dbReference type="PROSITE" id="PS51257">
    <property type="entry name" value="PROKAR_LIPOPROTEIN"/>
    <property type="match status" value="1"/>
</dbReference>
<sequence length="224" mass="23470">MQKIMIGLLLIIFCLGTAGCPAQKQVQEPAPKPLVVPETSKVGFSPVDLNNAPDVVKNIASDISKREQATWVQVNGTNYLLASAGEKATGSRVEITDITQKIPAQDFVWLDVKAKYTSVKEGDKSNPVTAVSLNLTSNRSINGVGFEITKTATVTQTTPTPATPSPSTTTPATPATPAPTTPTPAAPSPTPTPTPAPSKTAPETPAKKTTPAESKTELEKNQNN</sequence>
<gene>
    <name evidence="3" type="ORF">Psch_00882</name>
</gene>
<feature type="compositionally biased region" description="Low complexity" evidence="1">
    <location>
        <begin position="197"/>
        <end position="212"/>
    </location>
</feature>
<evidence type="ECO:0000256" key="1">
    <source>
        <dbReference type="SAM" id="MobiDB-lite"/>
    </source>
</evidence>
<dbReference type="PRINTS" id="PR01217">
    <property type="entry name" value="PRICHEXTENSN"/>
</dbReference>
<feature type="compositionally biased region" description="Low complexity" evidence="1">
    <location>
        <begin position="152"/>
        <end position="173"/>
    </location>
</feature>
<evidence type="ECO:0000313" key="3">
    <source>
        <dbReference type="EMBL" id="TEB07335.1"/>
    </source>
</evidence>
<dbReference type="AlphaFoldDB" id="A0A4Y7RE89"/>
<keyword evidence="2" id="KW-0732">Signal</keyword>
<reference evidence="3 4" key="1">
    <citation type="journal article" date="2018" name="Environ. Microbiol.">
        <title>Novel energy conservation strategies and behaviour of Pelotomaculum schinkii driving syntrophic propionate catabolism.</title>
        <authorList>
            <person name="Hidalgo-Ahumada C.A.P."/>
            <person name="Nobu M.K."/>
            <person name="Narihiro T."/>
            <person name="Tamaki H."/>
            <person name="Liu W.T."/>
            <person name="Kamagata Y."/>
            <person name="Stams A.J.M."/>
            <person name="Imachi H."/>
            <person name="Sousa D.Z."/>
        </authorList>
    </citation>
    <scope>NUCLEOTIDE SEQUENCE [LARGE SCALE GENOMIC DNA]</scope>
    <source>
        <strain evidence="3 4">HH</strain>
    </source>
</reference>
<protein>
    <recommendedName>
        <fullName evidence="5">Hemoglobin and hemoglobin-haptoglobin-binding protein 3</fullName>
    </recommendedName>
</protein>
<dbReference type="RefSeq" id="WP_190239258.1">
    <property type="nucleotide sequence ID" value="NZ_QFGA01000001.1"/>
</dbReference>
<feature type="compositionally biased region" description="Pro residues" evidence="1">
    <location>
        <begin position="174"/>
        <end position="196"/>
    </location>
</feature>
<keyword evidence="4" id="KW-1185">Reference proteome</keyword>